<accession>A0A086PH52</accession>
<dbReference type="AlphaFoldDB" id="A0A086PH52"/>
<protein>
    <submittedName>
        <fullName evidence="2">Uncharacterized protein</fullName>
    </submittedName>
</protein>
<proteinExistence type="predicted"/>
<sequence>MALKKLHTEVEKALREVRACIDAYDERWQELLEFNRQFLERPDHLDEAKKDVLRGKKHSVKTATLELVDIKHANDTKARIEADLEGCLRKLHRLKQQLSDWLHNYSDKDIRNKAALVELRKSIEDGARKQSLNSNTLGHASRASKPEKAKKKKEQPKRLRNWRKLRARRFQRESPKLAVALFLLQTLLKKRAVSDSQWRPEGSRRDADGKPPDQQAEEEVPQDRRNPERLSLNQLLQKRRHRRRPARRRPGALTTNEKKPGERRGRRDRVRW</sequence>
<dbReference type="EMBL" id="AEYJ02001803">
    <property type="protein sequence ID" value="KFG99683.1"/>
    <property type="molecule type" value="Genomic_DNA"/>
</dbReference>
<comment type="caution">
    <text evidence="2">The sequence shown here is derived from an EMBL/GenBank/DDBJ whole genome shotgun (WGS) entry which is preliminary data.</text>
</comment>
<organism evidence="2 3">
    <name type="scientific">Toxoplasma gondii VAND</name>
    <dbReference type="NCBI Taxonomy" id="933077"/>
    <lineage>
        <taxon>Eukaryota</taxon>
        <taxon>Sar</taxon>
        <taxon>Alveolata</taxon>
        <taxon>Apicomplexa</taxon>
        <taxon>Conoidasida</taxon>
        <taxon>Coccidia</taxon>
        <taxon>Eucoccidiorida</taxon>
        <taxon>Eimeriorina</taxon>
        <taxon>Sarcocystidae</taxon>
        <taxon>Toxoplasma</taxon>
    </lineage>
</organism>
<feature type="compositionally biased region" description="Basic and acidic residues" evidence="1">
    <location>
        <begin position="201"/>
        <end position="211"/>
    </location>
</feature>
<feature type="compositionally biased region" description="Basic and acidic residues" evidence="1">
    <location>
        <begin position="256"/>
        <end position="272"/>
    </location>
</feature>
<dbReference type="Proteomes" id="UP000028840">
    <property type="component" value="Unassembled WGS sequence"/>
</dbReference>
<evidence type="ECO:0000313" key="3">
    <source>
        <dbReference type="Proteomes" id="UP000028840"/>
    </source>
</evidence>
<feature type="region of interest" description="Disordered" evidence="1">
    <location>
        <begin position="193"/>
        <end position="272"/>
    </location>
</feature>
<evidence type="ECO:0000256" key="1">
    <source>
        <dbReference type="SAM" id="MobiDB-lite"/>
    </source>
</evidence>
<evidence type="ECO:0000313" key="2">
    <source>
        <dbReference type="EMBL" id="KFG99683.1"/>
    </source>
</evidence>
<feature type="compositionally biased region" description="Basic residues" evidence="1">
    <location>
        <begin position="148"/>
        <end position="162"/>
    </location>
</feature>
<name>A0A086PH52_TOXGO</name>
<reference evidence="2 3" key="2">
    <citation type="journal article" date="2015" name="Eukaryot. Cell">
        <title>Genetic mapping reveals that sinefungin resistance in Toxoplasma gondii is controlled by a putative amino acid transporter locus that can be used as a negative selectable marker.</title>
        <authorList>
            <person name="Behnke M.S."/>
            <person name="Khan A."/>
            <person name="Sibley L.D."/>
        </authorList>
    </citation>
    <scope>NUCLEOTIDE SEQUENCE [LARGE SCALE GENOMIC DNA]</scope>
    <source>
        <strain evidence="2 3">VAND</strain>
    </source>
</reference>
<feature type="compositionally biased region" description="Basic residues" evidence="1">
    <location>
        <begin position="237"/>
        <end position="250"/>
    </location>
</feature>
<feature type="region of interest" description="Disordered" evidence="1">
    <location>
        <begin position="127"/>
        <end position="162"/>
    </location>
</feature>
<dbReference type="VEuPathDB" id="ToxoDB:TGVAND_438520"/>
<reference evidence="2 3" key="1">
    <citation type="submission" date="2014-08" db="EMBL/GenBank/DDBJ databases">
        <authorList>
            <person name="Sibley D."/>
            <person name="Venepally P."/>
            <person name="Karamycheva S."/>
            <person name="Hadjithomas M."/>
            <person name="Khan A."/>
            <person name="Brunk B."/>
            <person name="Roos D."/>
            <person name="Caler E."/>
            <person name="Lorenzi H."/>
        </authorList>
    </citation>
    <scope>NUCLEOTIDE SEQUENCE [LARGE SCALE GENOMIC DNA]</scope>
    <source>
        <strain evidence="2 3">VAND</strain>
    </source>
</reference>
<gene>
    <name evidence="2" type="ORF">TGVAND_438520</name>
</gene>